<sequence>MNISEKGMLNLQEDSTKCLSKRKLPIVTLPVVECNNYTMVSALDKDNSKEGQLWTNLKAIYPVQLTGNVHIKNSYCSFP</sequence>
<dbReference type="AlphaFoldDB" id="A0A059B7K4"/>
<name>A0A059B7K4_EUCGR</name>
<proteinExistence type="predicted"/>
<evidence type="ECO:0000313" key="1">
    <source>
        <dbReference type="EMBL" id="KCW62108.1"/>
    </source>
</evidence>
<dbReference type="EMBL" id="KK198760">
    <property type="protein sequence ID" value="KCW62108.1"/>
    <property type="molecule type" value="Genomic_DNA"/>
</dbReference>
<gene>
    <name evidence="1" type="ORF">EUGRSUZ_H04777</name>
</gene>
<dbReference type="Gramene" id="KCW62108">
    <property type="protein sequence ID" value="KCW62108"/>
    <property type="gene ID" value="EUGRSUZ_H04777"/>
</dbReference>
<accession>A0A059B7K4</accession>
<organism evidence="1">
    <name type="scientific">Eucalyptus grandis</name>
    <name type="common">Flooded gum</name>
    <dbReference type="NCBI Taxonomy" id="71139"/>
    <lineage>
        <taxon>Eukaryota</taxon>
        <taxon>Viridiplantae</taxon>
        <taxon>Streptophyta</taxon>
        <taxon>Embryophyta</taxon>
        <taxon>Tracheophyta</taxon>
        <taxon>Spermatophyta</taxon>
        <taxon>Magnoliopsida</taxon>
        <taxon>eudicotyledons</taxon>
        <taxon>Gunneridae</taxon>
        <taxon>Pentapetalae</taxon>
        <taxon>rosids</taxon>
        <taxon>malvids</taxon>
        <taxon>Myrtales</taxon>
        <taxon>Myrtaceae</taxon>
        <taxon>Myrtoideae</taxon>
        <taxon>Eucalypteae</taxon>
        <taxon>Eucalyptus</taxon>
    </lineage>
</organism>
<dbReference type="InParanoid" id="A0A059B7K4"/>
<reference evidence="1" key="1">
    <citation type="submission" date="2013-07" db="EMBL/GenBank/DDBJ databases">
        <title>The genome of Eucalyptus grandis.</title>
        <authorList>
            <person name="Schmutz J."/>
            <person name="Hayes R."/>
            <person name="Myburg A."/>
            <person name="Tuskan G."/>
            <person name="Grattapaglia D."/>
            <person name="Rokhsar D.S."/>
        </authorList>
    </citation>
    <scope>NUCLEOTIDE SEQUENCE</scope>
    <source>
        <tissue evidence="1">Leaf extractions</tissue>
    </source>
</reference>
<protein>
    <submittedName>
        <fullName evidence="1">Uncharacterized protein</fullName>
    </submittedName>
</protein>